<evidence type="ECO:0000313" key="1">
    <source>
        <dbReference type="EMBL" id="OPX47345.1"/>
    </source>
</evidence>
<dbReference type="Proteomes" id="UP000191448">
    <property type="component" value="Unassembled WGS sequence"/>
</dbReference>
<dbReference type="EMBL" id="LTAY01000048">
    <property type="protein sequence ID" value="OPX47345.1"/>
    <property type="molecule type" value="Genomic_DNA"/>
</dbReference>
<protein>
    <submittedName>
        <fullName evidence="1">Uncharacterized protein</fullName>
    </submittedName>
</protein>
<dbReference type="AlphaFoldDB" id="A0A1V4STZ9"/>
<organism evidence="1 2">
    <name type="scientific">Clostridium thermobutyricum DSM 4928</name>
    <dbReference type="NCBI Taxonomy" id="1121339"/>
    <lineage>
        <taxon>Bacteria</taxon>
        <taxon>Bacillati</taxon>
        <taxon>Bacillota</taxon>
        <taxon>Clostridia</taxon>
        <taxon>Eubacteriales</taxon>
        <taxon>Clostridiaceae</taxon>
        <taxon>Clostridium</taxon>
    </lineage>
</organism>
<name>A0A1V4STZ9_9CLOT</name>
<evidence type="ECO:0000313" key="2">
    <source>
        <dbReference type="Proteomes" id="UP000191448"/>
    </source>
</evidence>
<comment type="caution">
    <text evidence="1">The sequence shown here is derived from an EMBL/GenBank/DDBJ whole genome shotgun (WGS) entry which is preliminary data.</text>
</comment>
<sequence>MRDNAKEIQQNLMELLVLNGDKTMIRNLEKELEMSYSFAIDNGKEVVRRNEGLGEYIERYSVSLMKNFSRKKYERLKNLCNEYNTIGDSRVVEKVFEIDEKAVKHNAVERISMSIENFIQGIFKNSKKKFV</sequence>
<dbReference type="RefSeq" id="WP_080023107.1">
    <property type="nucleotide sequence ID" value="NZ_LTAY01000048.1"/>
</dbReference>
<reference evidence="1 2" key="1">
    <citation type="submission" date="2016-02" db="EMBL/GenBank/DDBJ databases">
        <title>Genome sequence of Clostridium thermobutyricum DSM 4928.</title>
        <authorList>
            <person name="Poehlein A."/>
            <person name="Daniel R."/>
        </authorList>
    </citation>
    <scope>NUCLEOTIDE SEQUENCE [LARGE SCALE GENOMIC DNA]</scope>
    <source>
        <strain evidence="1 2">DSM 4928</strain>
    </source>
</reference>
<dbReference type="OrthoDB" id="9758243at2"/>
<gene>
    <name evidence="1" type="ORF">CLTHE_19080</name>
</gene>
<accession>A0A1V4STZ9</accession>
<proteinExistence type="predicted"/>